<proteinExistence type="predicted"/>
<protein>
    <submittedName>
        <fullName evidence="1">Uncharacterized protein</fullName>
    </submittedName>
</protein>
<sequence length="178" mass="20951">MNETIKHSSLNRNLPLDANPIGKNHELLTIRAIEKHGDEPSFLMRREQRQVVQSNVIDELRQGFKYRQQALSMALDTRLQAMEEHCNHVLVTGKAQYRRERNSFFANQLVELQQQMDGLAEKFNHGVDQRLQKLDSYQSSHLQRREQERLEKSIDDFMDTLDALMDDFKAIFHSQVSR</sequence>
<reference evidence="1 2" key="1">
    <citation type="submission" date="2021-04" db="EMBL/GenBank/DDBJ databases">
        <title>Genomics, taxonomy and metabolism of representatives of sulfur bacteria of the genus Thiothrix: Thiothrix fructosivorans QT, Thiothrix unzii A1T and three new species, Thiothrix subterranea sp. nov., Thiothrix litoralis sp. nov. and 'Candidatus Thiothrix anitrata' sp. nov.</title>
        <authorList>
            <person name="Ravin N.V."/>
            <person name="Smolyakov D."/>
            <person name="Rudenko T.S."/>
            <person name="Mardanov A.V."/>
            <person name="Beletsky A.V."/>
            <person name="Markov N.D."/>
            <person name="Fomenkov A.I."/>
            <person name="Roberts R.J."/>
            <person name="Karnachuk O.V."/>
            <person name="Novikov A."/>
            <person name="Grabovich M.Y."/>
        </authorList>
    </citation>
    <scope>NUCLEOTIDE SEQUENCE [LARGE SCALE GENOMIC DNA]</scope>
    <source>
        <strain evidence="1 2">A52</strain>
    </source>
</reference>
<accession>A0ABX7X0Z1</accession>
<organism evidence="1 2">
    <name type="scientific">Candidatus Thiothrix anitrata</name>
    <dbReference type="NCBI Taxonomy" id="2823902"/>
    <lineage>
        <taxon>Bacteria</taxon>
        <taxon>Pseudomonadati</taxon>
        <taxon>Pseudomonadota</taxon>
        <taxon>Gammaproteobacteria</taxon>
        <taxon>Thiotrichales</taxon>
        <taxon>Thiotrichaceae</taxon>
        <taxon>Thiothrix</taxon>
    </lineage>
</organism>
<evidence type="ECO:0000313" key="1">
    <source>
        <dbReference type="EMBL" id="QTR49616.1"/>
    </source>
</evidence>
<dbReference type="RefSeq" id="WP_210226455.1">
    <property type="nucleotide sequence ID" value="NZ_CP072800.1"/>
</dbReference>
<dbReference type="Proteomes" id="UP000672027">
    <property type="component" value="Chromosome"/>
</dbReference>
<keyword evidence="2" id="KW-1185">Reference proteome</keyword>
<gene>
    <name evidence="1" type="ORF">J8380_15475</name>
</gene>
<name>A0ABX7X0Z1_9GAMM</name>
<evidence type="ECO:0000313" key="2">
    <source>
        <dbReference type="Proteomes" id="UP000672027"/>
    </source>
</evidence>
<dbReference type="EMBL" id="CP072800">
    <property type="protein sequence ID" value="QTR49616.1"/>
    <property type="molecule type" value="Genomic_DNA"/>
</dbReference>